<dbReference type="GO" id="GO:0006364">
    <property type="term" value="P:rRNA processing"/>
    <property type="evidence" value="ECO:0007669"/>
    <property type="project" value="TreeGrafter"/>
</dbReference>
<dbReference type="AlphaFoldDB" id="A0A8J5QG41"/>
<dbReference type="InterPro" id="IPR050734">
    <property type="entry name" value="PIH1/Kintoun_subfamily"/>
</dbReference>
<evidence type="ECO:0008006" key="6">
    <source>
        <dbReference type="Google" id="ProtNLM"/>
    </source>
</evidence>
<organism evidence="4 5">
    <name type="scientific">[Candida] subhashii</name>
    <dbReference type="NCBI Taxonomy" id="561895"/>
    <lineage>
        <taxon>Eukaryota</taxon>
        <taxon>Fungi</taxon>
        <taxon>Dikarya</taxon>
        <taxon>Ascomycota</taxon>
        <taxon>Saccharomycotina</taxon>
        <taxon>Pichiomycetes</taxon>
        <taxon>Debaryomycetaceae</taxon>
        <taxon>Spathaspora</taxon>
    </lineage>
</organism>
<evidence type="ECO:0000259" key="3">
    <source>
        <dbReference type="Pfam" id="PF18482"/>
    </source>
</evidence>
<dbReference type="RefSeq" id="XP_049264093.1">
    <property type="nucleotide sequence ID" value="XM_049406379.1"/>
</dbReference>
<dbReference type="GO" id="GO:1990904">
    <property type="term" value="C:ribonucleoprotein complex"/>
    <property type="evidence" value="ECO:0007669"/>
    <property type="project" value="TreeGrafter"/>
</dbReference>
<dbReference type="GO" id="GO:0005737">
    <property type="term" value="C:cytoplasm"/>
    <property type="evidence" value="ECO:0007669"/>
    <property type="project" value="TreeGrafter"/>
</dbReference>
<dbReference type="EMBL" id="JAGSYN010000115">
    <property type="protein sequence ID" value="KAG7663861.1"/>
    <property type="molecule type" value="Genomic_DNA"/>
</dbReference>
<dbReference type="Proteomes" id="UP000694255">
    <property type="component" value="Unassembled WGS sequence"/>
</dbReference>
<accession>A0A8J5QG41</accession>
<dbReference type="GO" id="GO:0097255">
    <property type="term" value="C:R2TP complex"/>
    <property type="evidence" value="ECO:0007669"/>
    <property type="project" value="TreeGrafter"/>
</dbReference>
<feature type="domain" description="PIH1 N-terminal" evidence="2">
    <location>
        <begin position="7"/>
        <end position="153"/>
    </location>
</feature>
<dbReference type="Pfam" id="PF08190">
    <property type="entry name" value="PIH1"/>
    <property type="match status" value="1"/>
</dbReference>
<gene>
    <name evidence="4" type="ORF">J8A68_002610</name>
</gene>
<comment type="caution">
    <text evidence="4">The sequence shown here is derived from an EMBL/GenBank/DDBJ whole genome shotgun (WGS) entry which is preliminary data.</text>
</comment>
<name>A0A8J5QG41_9ASCO</name>
<dbReference type="GeneID" id="73469411"/>
<protein>
    <recommendedName>
        <fullName evidence="6">PIH1 N-terminal domain-containing protein</fullName>
    </recommendedName>
</protein>
<evidence type="ECO:0000259" key="2">
    <source>
        <dbReference type="Pfam" id="PF08190"/>
    </source>
</evidence>
<evidence type="ECO:0000313" key="5">
    <source>
        <dbReference type="Proteomes" id="UP000694255"/>
    </source>
</evidence>
<evidence type="ECO:0000313" key="4">
    <source>
        <dbReference type="EMBL" id="KAG7663861.1"/>
    </source>
</evidence>
<dbReference type="PANTHER" id="PTHR22997:SF0">
    <property type="entry name" value="PIH1 DOMAIN-CONTAINING PROTEIN 1"/>
    <property type="match status" value="1"/>
</dbReference>
<dbReference type="Pfam" id="PF18482">
    <property type="entry name" value="Pih1_fungal_CS"/>
    <property type="match status" value="1"/>
</dbReference>
<sequence>MALIQEQQEKVTLDPKPGFVVKTKILESKDLSQISTKVFINICHDHQVPKPSIDFTPEVVFPLIIDNQWEIPLIVSQEKKTTDKKGFPSLVYDCCINTDCFNWCQISKALRLILIEWCIESVELLYQVVLEREYSIPKMLNKGELSHTIVGKDELETSGFQKKLQELKENEQLGLIQEMSLDDSKEDEADQELPDLLNISSQPSTKRKLIEEIEEPQMSSRIEEVKSKSSKIEEVDQGEEELLNYDVSFRKIEDPKYKLAIIFKCDQIPSGEYLELQFSQASSTLLLTNKLKGYKFNNNGNNLDPTKNILEIPLSQEIKLKPLKTFFVTTTNQLFIFM</sequence>
<dbReference type="OrthoDB" id="5135119at2759"/>
<dbReference type="GO" id="GO:0000492">
    <property type="term" value="P:box C/D snoRNP assembly"/>
    <property type="evidence" value="ECO:0007669"/>
    <property type="project" value="TreeGrafter"/>
</dbReference>
<dbReference type="InterPro" id="IPR012981">
    <property type="entry name" value="PIH1_N"/>
</dbReference>
<comment type="similarity">
    <text evidence="1">Belongs to the PIH1 family.</text>
</comment>
<feature type="domain" description="Pih1 Ascomycota CS" evidence="3">
    <location>
        <begin position="243"/>
        <end position="338"/>
    </location>
</feature>
<proteinExistence type="inferred from homology"/>
<keyword evidence="5" id="KW-1185">Reference proteome</keyword>
<evidence type="ECO:0000256" key="1">
    <source>
        <dbReference type="ARBA" id="ARBA00008511"/>
    </source>
</evidence>
<dbReference type="InterPro" id="IPR041441">
    <property type="entry name" value="Pih1_CS_Ascomycota"/>
</dbReference>
<dbReference type="PANTHER" id="PTHR22997">
    <property type="entry name" value="PIH1 DOMAIN-CONTAINING PROTEIN 1"/>
    <property type="match status" value="1"/>
</dbReference>
<reference evidence="4 5" key="1">
    <citation type="journal article" date="2021" name="DNA Res.">
        <title>Genome analysis of Candida subhashii reveals its hybrid nature and dual mitochondrial genome conformations.</title>
        <authorList>
            <person name="Mixao V."/>
            <person name="Hegedusova E."/>
            <person name="Saus E."/>
            <person name="Pryszcz L.P."/>
            <person name="Cillingova A."/>
            <person name="Nosek J."/>
            <person name="Gabaldon T."/>
        </authorList>
    </citation>
    <scope>NUCLEOTIDE SEQUENCE [LARGE SCALE GENOMIC DNA]</scope>
    <source>
        <strain evidence="4 5">CBS 10753</strain>
    </source>
</reference>